<dbReference type="PROSITE" id="PS00108">
    <property type="entry name" value="PROTEIN_KINASE_ST"/>
    <property type="match status" value="1"/>
</dbReference>
<dbReference type="Gene3D" id="1.10.510.10">
    <property type="entry name" value="Transferase(Phosphotransferase) domain 1"/>
    <property type="match status" value="1"/>
</dbReference>
<protein>
    <submittedName>
        <fullName evidence="8">Serine/threonine protein kinase</fullName>
    </submittedName>
</protein>
<dbReference type="CDD" id="cd14014">
    <property type="entry name" value="STKc_PknB_like"/>
    <property type="match status" value="1"/>
</dbReference>
<feature type="domain" description="Protein kinase" evidence="7">
    <location>
        <begin position="17"/>
        <end position="285"/>
    </location>
</feature>
<dbReference type="OrthoDB" id="5524425at2"/>
<dbReference type="Pfam" id="PF00069">
    <property type="entry name" value="Pkinase"/>
    <property type="match status" value="1"/>
</dbReference>
<evidence type="ECO:0000259" key="7">
    <source>
        <dbReference type="PROSITE" id="PS50011"/>
    </source>
</evidence>
<dbReference type="EMBL" id="RAWG01000066">
    <property type="protein sequence ID" value="RKH43478.1"/>
    <property type="molecule type" value="Genomic_DNA"/>
</dbReference>
<keyword evidence="8" id="KW-0723">Serine/threonine-protein kinase</keyword>
<comment type="caution">
    <text evidence="8">The sequence shown here is derived from an EMBL/GenBank/DDBJ whole genome shotgun (WGS) entry which is preliminary data.</text>
</comment>
<dbReference type="Proteomes" id="UP000273405">
    <property type="component" value="Unassembled WGS sequence"/>
</dbReference>
<keyword evidence="3 8" id="KW-0418">Kinase</keyword>
<dbReference type="GO" id="GO:0005524">
    <property type="term" value="F:ATP binding"/>
    <property type="evidence" value="ECO:0007669"/>
    <property type="project" value="UniProtKB-UniRule"/>
</dbReference>
<dbReference type="InterPro" id="IPR011009">
    <property type="entry name" value="Kinase-like_dom_sf"/>
</dbReference>
<dbReference type="AlphaFoldDB" id="A0A3A8NGS4"/>
<evidence type="ECO:0000256" key="3">
    <source>
        <dbReference type="ARBA" id="ARBA00022777"/>
    </source>
</evidence>
<evidence type="ECO:0000256" key="5">
    <source>
        <dbReference type="PROSITE-ProRule" id="PRU10141"/>
    </source>
</evidence>
<keyword evidence="2 5" id="KW-0547">Nucleotide-binding</keyword>
<dbReference type="InterPro" id="IPR017441">
    <property type="entry name" value="Protein_kinase_ATP_BS"/>
</dbReference>
<sequence>MRSPPAIWAPGVQVLGYTVERQLGQGGFGTVYLARCEGQPCALKLLQLMRVGERAEREVSILMRLRHPNVVGILGHGYWPVAQPQFAVIAMEYVDGRRLDMWAEEENPTARQVARVVLDVARALAAAHSDGVVHRDVKEANVMVRTSDGLAKLVDFGIGDYEGARSLTQDILPPGTVDYRSPEAWKFLRTQRDVPGARFTAGPADDLWALGLVLYPLLTARFPFDGPDAHALTEAILSSAPTPPHEANERVPRALSDVCLRLLEKTPEARTPSAHALCEALEEALRGADATWDVPLCDAYNEDSATTEGEDIDSFEQWRDRPGHRPRRGRRAVPEEWPAPPLDVDPEAGAEAPPQVTTVHAPARAARLSHAWAVLALAVVVVAMGAALMRWTPHVSNPEPTRQEVAASAKPPQAGLAAAPIGPEAIAAAVALPATLQEVSSTVTTQTTVPPSLQILSKPTKKGMRVMARAVSTAAACTALTACPGPQVRPPPPPEPCPVGAVKVMEKLDIDLGDKGDAIFEEGVPHYISVHEGPTQLILAGLWGDMPSNTVLSGRLIVRDRVYGRLTWATTPKGDSFPVCVEVYAEEGARGMAREPGDDSPSSARIFTTARVKAVSEFE</sequence>
<dbReference type="Gene3D" id="3.30.200.20">
    <property type="entry name" value="Phosphorylase Kinase, domain 1"/>
    <property type="match status" value="1"/>
</dbReference>
<accession>A0A3A8NGS4</accession>
<dbReference type="PANTHER" id="PTHR43289">
    <property type="entry name" value="MITOGEN-ACTIVATED PROTEIN KINASE KINASE KINASE 20-RELATED"/>
    <property type="match status" value="1"/>
</dbReference>
<dbReference type="SMART" id="SM00220">
    <property type="entry name" value="S_TKc"/>
    <property type="match status" value="1"/>
</dbReference>
<evidence type="ECO:0000256" key="6">
    <source>
        <dbReference type="SAM" id="MobiDB-lite"/>
    </source>
</evidence>
<dbReference type="InterPro" id="IPR000719">
    <property type="entry name" value="Prot_kinase_dom"/>
</dbReference>
<feature type="binding site" evidence="5">
    <location>
        <position position="44"/>
    </location>
    <ligand>
        <name>ATP</name>
        <dbReference type="ChEBI" id="CHEBI:30616"/>
    </ligand>
</feature>
<feature type="region of interest" description="Disordered" evidence="6">
    <location>
        <begin position="305"/>
        <end position="355"/>
    </location>
</feature>
<evidence type="ECO:0000256" key="4">
    <source>
        <dbReference type="ARBA" id="ARBA00022840"/>
    </source>
</evidence>
<dbReference type="PROSITE" id="PS50011">
    <property type="entry name" value="PROTEIN_KINASE_DOM"/>
    <property type="match status" value="1"/>
</dbReference>
<proteinExistence type="predicted"/>
<evidence type="ECO:0000256" key="1">
    <source>
        <dbReference type="ARBA" id="ARBA00022679"/>
    </source>
</evidence>
<evidence type="ECO:0000313" key="9">
    <source>
        <dbReference type="Proteomes" id="UP000273405"/>
    </source>
</evidence>
<name>A0A3A8NGS4_9BACT</name>
<dbReference type="InterPro" id="IPR008271">
    <property type="entry name" value="Ser/Thr_kinase_AS"/>
</dbReference>
<reference evidence="9" key="1">
    <citation type="submission" date="2018-09" db="EMBL/GenBank/DDBJ databases">
        <authorList>
            <person name="Livingstone P.G."/>
            <person name="Whitworth D.E."/>
        </authorList>
    </citation>
    <scope>NUCLEOTIDE SEQUENCE [LARGE SCALE GENOMIC DNA]</scope>
    <source>
        <strain evidence="9">CA040B</strain>
    </source>
</reference>
<keyword evidence="4 5" id="KW-0067">ATP-binding</keyword>
<gene>
    <name evidence="8" type="ORF">D7X12_13200</name>
</gene>
<evidence type="ECO:0000256" key="2">
    <source>
        <dbReference type="ARBA" id="ARBA00022741"/>
    </source>
</evidence>
<dbReference type="SUPFAM" id="SSF56112">
    <property type="entry name" value="Protein kinase-like (PK-like)"/>
    <property type="match status" value="1"/>
</dbReference>
<keyword evidence="1" id="KW-0808">Transferase</keyword>
<organism evidence="8 9">
    <name type="scientific">Corallococcus sicarius</name>
    <dbReference type="NCBI Taxonomy" id="2316726"/>
    <lineage>
        <taxon>Bacteria</taxon>
        <taxon>Pseudomonadati</taxon>
        <taxon>Myxococcota</taxon>
        <taxon>Myxococcia</taxon>
        <taxon>Myxococcales</taxon>
        <taxon>Cystobacterineae</taxon>
        <taxon>Myxococcaceae</taxon>
        <taxon>Corallococcus</taxon>
    </lineage>
</organism>
<dbReference type="GO" id="GO:0004674">
    <property type="term" value="F:protein serine/threonine kinase activity"/>
    <property type="evidence" value="ECO:0007669"/>
    <property type="project" value="UniProtKB-KW"/>
</dbReference>
<evidence type="ECO:0000313" key="8">
    <source>
        <dbReference type="EMBL" id="RKH43478.1"/>
    </source>
</evidence>
<dbReference type="RefSeq" id="WP_120625630.1">
    <property type="nucleotide sequence ID" value="NZ_RAWG01000066.1"/>
</dbReference>
<dbReference type="PANTHER" id="PTHR43289:SF6">
    <property type="entry name" value="SERINE_THREONINE-PROTEIN KINASE NEKL-3"/>
    <property type="match status" value="1"/>
</dbReference>
<dbReference type="PROSITE" id="PS00107">
    <property type="entry name" value="PROTEIN_KINASE_ATP"/>
    <property type="match status" value="1"/>
</dbReference>
<keyword evidence="9" id="KW-1185">Reference proteome</keyword>